<proteinExistence type="predicted"/>
<evidence type="ECO:0000313" key="7">
    <source>
        <dbReference type="Proteomes" id="UP000070366"/>
    </source>
</evidence>
<dbReference type="OrthoDB" id="9771863at2"/>
<comment type="caution">
    <text evidence="6">The sequence shown here is derived from an EMBL/GenBank/DDBJ whole genome shotgun (WGS) entry which is preliminary data.</text>
</comment>
<dbReference type="InterPro" id="IPR050107">
    <property type="entry name" value="ABC_carbohydrate_import_ATPase"/>
</dbReference>
<dbReference type="AlphaFoldDB" id="A0A136Q653"/>
<accession>A0A136Q653</accession>
<name>A0A136Q653_9FIRM</name>
<dbReference type="PANTHER" id="PTHR43790">
    <property type="entry name" value="CARBOHYDRATE TRANSPORT ATP-BINDING PROTEIN MG119-RELATED"/>
    <property type="match status" value="1"/>
</dbReference>
<dbReference type="GO" id="GO:0005524">
    <property type="term" value="F:ATP binding"/>
    <property type="evidence" value="ECO:0007669"/>
    <property type="project" value="UniProtKB-KW"/>
</dbReference>
<evidence type="ECO:0000259" key="5">
    <source>
        <dbReference type="PROSITE" id="PS50893"/>
    </source>
</evidence>
<keyword evidence="4 6" id="KW-0067">ATP-binding</keyword>
<organism evidence="6 7">
    <name type="scientific">Christensenella minuta</name>
    <dbReference type="NCBI Taxonomy" id="626937"/>
    <lineage>
        <taxon>Bacteria</taxon>
        <taxon>Bacillati</taxon>
        <taxon>Bacillota</taxon>
        <taxon>Clostridia</taxon>
        <taxon>Christensenellales</taxon>
        <taxon>Christensenellaceae</taxon>
        <taxon>Christensenella</taxon>
    </lineage>
</organism>
<dbReference type="InterPro" id="IPR017871">
    <property type="entry name" value="ABC_transporter-like_CS"/>
</dbReference>
<sequence length="502" mass="55452">MSGTEKVIFRAEHMKKYFGATHANDDVSITLAAGEVRGLIGENGSGKSTLISMIAGLAPRDSGEMTMNGAAYLPQNPIDAGDHKIGTVVQELGLVDGLPVGVNIFLGRTKRFEKGGVLDMKALYQAAAEQFEQWNFPVFPVQSLTGSLSVEEKKIVELIRALSIDPDLLILDEITQALSLNYRDILFEVIKKFRNDGKTVLMVTHDVEEMIEATDSITIMRDGKIVETCQCDDISPDDVKRMMVGRDLEGDYYRSDQVESYEDEVVMSVEGLTNDAFEGVGFDLHKGEILGFCGLSGAGIHELAETLFAVRPAWSGTVRITKTNTIIKSPRQAMLEKMGYVPKDRDKQALMVSDSIEDNVCLAAVDMTQGRLGFLSPRRRREVSNRVVKKFDVKTKGITQVISGLSGGNRQKVNLGRWMIQDKEVLILDCPTRGVDVGVKSYIYRSMMEAKKQGVAMIVVSDELPELIGMADTLMVMKASRLAAVMKRSEVFTEEKIIEVML</sequence>
<dbReference type="CDD" id="cd03215">
    <property type="entry name" value="ABC_Carb_Monos_II"/>
    <property type="match status" value="1"/>
</dbReference>
<evidence type="ECO:0000256" key="1">
    <source>
        <dbReference type="ARBA" id="ARBA00022448"/>
    </source>
</evidence>
<dbReference type="InterPro" id="IPR027417">
    <property type="entry name" value="P-loop_NTPase"/>
</dbReference>
<feature type="domain" description="ABC transporter" evidence="5">
    <location>
        <begin position="9"/>
        <end position="247"/>
    </location>
</feature>
<dbReference type="PROSITE" id="PS00211">
    <property type="entry name" value="ABC_TRANSPORTER_1"/>
    <property type="match status" value="1"/>
</dbReference>
<dbReference type="Proteomes" id="UP000070366">
    <property type="component" value="Unassembled WGS sequence"/>
</dbReference>
<dbReference type="RefSeq" id="WP_066520148.1">
    <property type="nucleotide sequence ID" value="NZ_CABMOF010000003.1"/>
</dbReference>
<dbReference type="InterPro" id="IPR003593">
    <property type="entry name" value="AAA+_ATPase"/>
</dbReference>
<dbReference type="InterPro" id="IPR003439">
    <property type="entry name" value="ABC_transporter-like_ATP-bd"/>
</dbReference>
<evidence type="ECO:0000256" key="3">
    <source>
        <dbReference type="ARBA" id="ARBA00022741"/>
    </source>
</evidence>
<dbReference type="EMBL" id="LSZW01000047">
    <property type="protein sequence ID" value="KXK66109.1"/>
    <property type="molecule type" value="Genomic_DNA"/>
</dbReference>
<keyword evidence="1" id="KW-0813">Transport</keyword>
<feature type="domain" description="ABC transporter" evidence="5">
    <location>
        <begin position="260"/>
        <end position="500"/>
    </location>
</feature>
<dbReference type="PATRIC" id="fig|626937.4.peg.830"/>
<dbReference type="SMART" id="SM00382">
    <property type="entry name" value="AAA"/>
    <property type="match status" value="1"/>
</dbReference>
<dbReference type="STRING" id="626937.HMPREF3293_00845"/>
<keyword evidence="2" id="KW-0677">Repeat</keyword>
<dbReference type="Pfam" id="PF00005">
    <property type="entry name" value="ABC_tran"/>
    <property type="match status" value="2"/>
</dbReference>
<dbReference type="PROSITE" id="PS50893">
    <property type="entry name" value="ABC_TRANSPORTER_2"/>
    <property type="match status" value="2"/>
</dbReference>
<evidence type="ECO:0000256" key="4">
    <source>
        <dbReference type="ARBA" id="ARBA00022840"/>
    </source>
</evidence>
<keyword evidence="7" id="KW-1185">Reference proteome</keyword>
<keyword evidence="3" id="KW-0547">Nucleotide-binding</keyword>
<dbReference type="PANTHER" id="PTHR43790:SF9">
    <property type="entry name" value="GALACTOFURANOSE TRANSPORTER ATP-BINDING PROTEIN YTFR"/>
    <property type="match status" value="1"/>
</dbReference>
<gene>
    <name evidence="6" type="ORF">HMPREF3293_00845</name>
</gene>
<dbReference type="CDD" id="cd03216">
    <property type="entry name" value="ABC_Carb_Monos_I"/>
    <property type="match status" value="1"/>
</dbReference>
<dbReference type="SUPFAM" id="SSF52540">
    <property type="entry name" value="P-loop containing nucleoside triphosphate hydrolases"/>
    <property type="match status" value="2"/>
</dbReference>
<evidence type="ECO:0000256" key="2">
    <source>
        <dbReference type="ARBA" id="ARBA00022737"/>
    </source>
</evidence>
<dbReference type="KEGG" id="cmiu:B1H56_01245"/>
<evidence type="ECO:0000313" key="6">
    <source>
        <dbReference type="EMBL" id="KXK66109.1"/>
    </source>
</evidence>
<dbReference type="Gene3D" id="3.40.50.300">
    <property type="entry name" value="P-loop containing nucleotide triphosphate hydrolases"/>
    <property type="match status" value="2"/>
</dbReference>
<protein>
    <submittedName>
        <fullName evidence="6">ABC transporter, ATP-binding protein</fullName>
    </submittedName>
</protein>
<reference evidence="6 7" key="1">
    <citation type="submission" date="2016-02" db="EMBL/GenBank/DDBJ databases">
        <authorList>
            <person name="Wen L."/>
            <person name="He K."/>
            <person name="Yang H."/>
        </authorList>
    </citation>
    <scope>NUCLEOTIDE SEQUENCE [LARGE SCALE GENOMIC DNA]</scope>
    <source>
        <strain evidence="6 7">DSM 22607</strain>
    </source>
</reference>
<dbReference type="GO" id="GO:0016887">
    <property type="term" value="F:ATP hydrolysis activity"/>
    <property type="evidence" value="ECO:0007669"/>
    <property type="project" value="InterPro"/>
</dbReference>